<feature type="compositionally biased region" description="Basic and acidic residues" evidence="1">
    <location>
        <begin position="408"/>
        <end position="420"/>
    </location>
</feature>
<evidence type="ECO:0000256" key="1">
    <source>
        <dbReference type="SAM" id="MobiDB-lite"/>
    </source>
</evidence>
<keyword evidence="3" id="KW-1185">Reference proteome</keyword>
<dbReference type="RefSeq" id="WP_038102529.1">
    <property type="nucleotide sequence ID" value="NZ_JFDP01000043.1"/>
</dbReference>
<name>A0A084EZM5_9BACT</name>
<reference evidence="2 3" key="1">
    <citation type="submission" date="2014-02" db="EMBL/GenBank/DDBJ databases">
        <title>Genome sequence of Ureaplasma diversum strain 246.</title>
        <authorList>
            <person name="Sirand-Pugnet P."/>
            <person name="Breton M."/>
            <person name="Dordet-Frisoni E."/>
            <person name="Baranowski E."/>
            <person name="Barre A."/>
            <person name="Couture C."/>
            <person name="Dupuy V."/>
            <person name="Gaurivaud P."/>
            <person name="Jacob D."/>
            <person name="Lemaitre C."/>
            <person name="Manso-Silvan L."/>
            <person name="Nikolski M."/>
            <person name="Nouvel L.-X."/>
            <person name="Poumarat F."/>
            <person name="Tardy F."/>
            <person name="Thebault P."/>
            <person name="Theil S."/>
            <person name="Citti C."/>
            <person name="Thiaucourt F."/>
            <person name="Blanchard A."/>
        </authorList>
    </citation>
    <scope>NUCLEOTIDE SEQUENCE [LARGE SCALE GENOMIC DNA]</scope>
    <source>
        <strain evidence="2 3">NCTC 246</strain>
    </source>
</reference>
<feature type="compositionally biased region" description="Polar residues" evidence="1">
    <location>
        <begin position="370"/>
        <end position="402"/>
    </location>
</feature>
<feature type="compositionally biased region" description="Low complexity" evidence="1">
    <location>
        <begin position="314"/>
        <end position="334"/>
    </location>
</feature>
<accession>A0A084EZM5</accession>
<feature type="compositionally biased region" description="Polar residues" evidence="1">
    <location>
        <begin position="335"/>
        <end position="349"/>
    </location>
</feature>
<proteinExistence type="predicted"/>
<feature type="region of interest" description="Disordered" evidence="1">
    <location>
        <begin position="271"/>
        <end position="420"/>
    </location>
</feature>
<organism evidence="2 3">
    <name type="scientific">Ureaplasma diversum NCTC 246</name>
    <dbReference type="NCBI Taxonomy" id="1188241"/>
    <lineage>
        <taxon>Bacteria</taxon>
        <taxon>Bacillati</taxon>
        <taxon>Mycoplasmatota</taxon>
        <taxon>Mycoplasmoidales</taxon>
        <taxon>Mycoplasmoidaceae</taxon>
        <taxon>Ureaplasma</taxon>
    </lineage>
</organism>
<feature type="compositionally biased region" description="Basic and acidic residues" evidence="1">
    <location>
        <begin position="34"/>
        <end position="55"/>
    </location>
</feature>
<sequence>MKKRLKSALVACFCLIIIGVATALGILFNLKPKQNQDPKKQENLSDENDDKKSLNQDKNQQPKIIKEEQPKDEIKQDKEQELKPQPEEKIEPPVYINVPIKTIEPKQKQAEKQIIKEQAPTPKNPKTEVFNPHVIKEDVIKVQKDSNQLVNKDITHINQKPTIKQLLYNQDDLAAGIDLVVEVNTKQPINSQSYLELIDDKNMLYKSLLQKPETKTNKLIYEFKNLSKKRAYRVYSIKVYNETTEQFISQKLETADTKQIDLKQTKVINLQTEQTQPKQPTIKQPPTKSDLQVDHSTTKIENKQEPDKQTTIVNQLPKQQQQQQQPESTQNQNQSDNQPKLENTQPNNDQEIKSSEPKTISSETHKSFDPSKQPTSTKPKNHQTSTHKQTKPKSTPTNNEPTINPFDKQNDETKEKEQKQEVEVIKTIPIKRFNLVNSLNNNPVFYQLINWSKYFNSYDAAINFDEDKFKSQIESIMRSAILSYPEFKHLSKHLRVNIKYKLSQDLKSIIIIINWYLDNYNLENEQRFYDEIVIELGS</sequence>
<evidence type="ECO:0000313" key="2">
    <source>
        <dbReference type="EMBL" id="KEZ23417.1"/>
    </source>
</evidence>
<feature type="compositionally biased region" description="Low complexity" evidence="1">
    <location>
        <begin position="271"/>
        <end position="288"/>
    </location>
</feature>
<gene>
    <name evidence="2" type="ORF">UDIV_3170</name>
</gene>
<dbReference type="OrthoDB" id="10008905at2"/>
<feature type="region of interest" description="Disordered" evidence="1">
    <location>
        <begin position="33"/>
        <end position="96"/>
    </location>
</feature>
<protein>
    <submittedName>
        <fullName evidence="2">Uncharacterized protein</fullName>
    </submittedName>
</protein>
<dbReference type="Pfam" id="PF17533">
    <property type="entry name" value="DUF5452"/>
    <property type="match status" value="1"/>
</dbReference>
<dbReference type="InterPro" id="IPR035219">
    <property type="entry name" value="DUF5452"/>
</dbReference>
<feature type="compositionally biased region" description="Basic and acidic residues" evidence="1">
    <location>
        <begin position="64"/>
        <end position="91"/>
    </location>
</feature>
<dbReference type="AlphaFoldDB" id="A0A084EZM5"/>
<dbReference type="Proteomes" id="UP000028537">
    <property type="component" value="Unassembled WGS sequence"/>
</dbReference>
<evidence type="ECO:0000313" key="3">
    <source>
        <dbReference type="Proteomes" id="UP000028537"/>
    </source>
</evidence>
<dbReference type="EMBL" id="JFDP01000043">
    <property type="protein sequence ID" value="KEZ23417.1"/>
    <property type="molecule type" value="Genomic_DNA"/>
</dbReference>
<feature type="compositionally biased region" description="Basic and acidic residues" evidence="1">
    <location>
        <begin position="291"/>
        <end position="308"/>
    </location>
</feature>
<comment type="caution">
    <text evidence="2">The sequence shown here is derived from an EMBL/GenBank/DDBJ whole genome shotgun (WGS) entry which is preliminary data.</text>
</comment>